<proteinExistence type="inferred from homology"/>
<dbReference type="PANTHER" id="PTHR30576:SF0">
    <property type="entry name" value="UNDECAPRENYL-PHOSPHATE N-ACETYLGALACTOSAMINYL 1-PHOSPHATE TRANSFERASE-RELATED"/>
    <property type="match status" value="1"/>
</dbReference>
<keyword evidence="2" id="KW-0472">Membrane</keyword>
<keyword evidence="4" id="KW-0808">Transferase</keyword>
<reference evidence="4 5" key="1">
    <citation type="submission" date="2020-08" db="EMBL/GenBank/DDBJ databases">
        <title>Genomic Encyclopedia of Type Strains, Phase IV (KMG-IV): sequencing the most valuable type-strain genomes for metagenomic binning, comparative biology and taxonomic classification.</title>
        <authorList>
            <person name="Goeker M."/>
        </authorList>
    </citation>
    <scope>NUCLEOTIDE SEQUENCE [LARGE SCALE GENOMIC DNA]</scope>
    <source>
        <strain evidence="4 5">DSM 17976</strain>
    </source>
</reference>
<name>A0A7W6ERD6_9BACT</name>
<dbReference type="GO" id="GO:0016780">
    <property type="term" value="F:phosphotransferase activity, for other substituted phosphate groups"/>
    <property type="evidence" value="ECO:0007669"/>
    <property type="project" value="TreeGrafter"/>
</dbReference>
<feature type="transmembrane region" description="Helical" evidence="2">
    <location>
        <begin position="110"/>
        <end position="128"/>
    </location>
</feature>
<dbReference type="EMBL" id="JACIBY010000007">
    <property type="protein sequence ID" value="MBB3839594.1"/>
    <property type="molecule type" value="Genomic_DNA"/>
</dbReference>
<feature type="transmembrane region" description="Helical" evidence="2">
    <location>
        <begin position="52"/>
        <end position="72"/>
    </location>
</feature>
<dbReference type="Pfam" id="PF02397">
    <property type="entry name" value="Bac_transf"/>
    <property type="match status" value="1"/>
</dbReference>
<dbReference type="PANTHER" id="PTHR30576">
    <property type="entry name" value="COLANIC BIOSYNTHESIS UDP-GLUCOSE LIPID CARRIER TRANSFERASE"/>
    <property type="match status" value="1"/>
</dbReference>
<sequence length="456" mass="52521">MTQTTSLPIMAPSYSIETRHNYTKLSADLLIVLVAFLLATQLSHRVWIGRDLLVVGGLVVGWYAASKFTPLYNDFRTLTFINEVWALLPNLLFQFAILTVFLFFLNDTNYARTFSLTYVSLLGTLITLKMYGLRKIFHYWNGKGIYQKTLVVLGDSGKMNGFVDFVKKNSQFGYKVVGIAPLPSSAARVNEWDETLRYLEKAHSLHLLDELIVISENFEEDIAKKITQWADSKGVLLRFTPRFLQFRSSRFTLELLGGKPLISVRNTLLDTDYYWLIKRLADVIISTCVLLLVGLWLVPLISLAIVLESSGPIWIKKRLLGQGGKEFDSWVFRTQVEKQKTWIGRILLQTKLDKFPRLLNVLRGEMSLVGPQAHKRSEYYQLQLATQNYKVRYRVKPGLMGWAETNEVEIQAGTEPAVLQKKVDYDIWYIENWSLLLDGEIMVKTFYKVVRSVIFR</sequence>
<feature type="transmembrane region" description="Helical" evidence="2">
    <location>
        <begin position="84"/>
        <end position="104"/>
    </location>
</feature>
<gene>
    <name evidence="4" type="ORF">FHS57_003603</name>
</gene>
<dbReference type="InterPro" id="IPR003362">
    <property type="entry name" value="Bact_transf"/>
</dbReference>
<keyword evidence="2" id="KW-1133">Transmembrane helix</keyword>
<feature type="domain" description="Bacterial sugar transferase" evidence="3">
    <location>
        <begin position="278"/>
        <end position="450"/>
    </location>
</feature>
<keyword evidence="2" id="KW-0812">Transmembrane</keyword>
<evidence type="ECO:0000256" key="1">
    <source>
        <dbReference type="ARBA" id="ARBA00006464"/>
    </source>
</evidence>
<accession>A0A7W6ERD6</accession>
<dbReference type="RefSeq" id="WP_183976007.1">
    <property type="nucleotide sequence ID" value="NZ_JACIBY010000007.1"/>
</dbReference>
<comment type="similarity">
    <text evidence="1">Belongs to the bacterial sugar transferase family.</text>
</comment>
<protein>
    <submittedName>
        <fullName evidence="4">Putative colanic acid biosynthesis UDP-glucose lipid carrier transferase</fullName>
    </submittedName>
</protein>
<evidence type="ECO:0000313" key="5">
    <source>
        <dbReference type="Proteomes" id="UP000541352"/>
    </source>
</evidence>
<keyword evidence="5" id="KW-1185">Reference proteome</keyword>
<feature type="transmembrane region" description="Helical" evidence="2">
    <location>
        <begin position="283"/>
        <end position="307"/>
    </location>
</feature>
<dbReference type="Proteomes" id="UP000541352">
    <property type="component" value="Unassembled WGS sequence"/>
</dbReference>
<comment type="caution">
    <text evidence="4">The sequence shown here is derived from an EMBL/GenBank/DDBJ whole genome shotgun (WGS) entry which is preliminary data.</text>
</comment>
<feature type="transmembrane region" description="Helical" evidence="2">
    <location>
        <begin position="21"/>
        <end position="40"/>
    </location>
</feature>
<evidence type="ECO:0000313" key="4">
    <source>
        <dbReference type="EMBL" id="MBB3839594.1"/>
    </source>
</evidence>
<evidence type="ECO:0000259" key="3">
    <source>
        <dbReference type="Pfam" id="PF02397"/>
    </source>
</evidence>
<evidence type="ECO:0000256" key="2">
    <source>
        <dbReference type="SAM" id="Phobius"/>
    </source>
</evidence>
<dbReference type="AlphaFoldDB" id="A0A7W6ERD6"/>
<organism evidence="4 5">
    <name type="scientific">Runella defluvii</name>
    <dbReference type="NCBI Taxonomy" id="370973"/>
    <lineage>
        <taxon>Bacteria</taxon>
        <taxon>Pseudomonadati</taxon>
        <taxon>Bacteroidota</taxon>
        <taxon>Cytophagia</taxon>
        <taxon>Cytophagales</taxon>
        <taxon>Spirosomataceae</taxon>
        <taxon>Runella</taxon>
    </lineage>
</organism>